<protein>
    <submittedName>
        <fullName evidence="6">Disease resistance protein RPS2</fullName>
    </submittedName>
</protein>
<keyword evidence="7" id="KW-1185">Reference proteome</keyword>
<feature type="domain" description="Disease resistance protein At4g27190-like leucine-rich repeats" evidence="4">
    <location>
        <begin position="747"/>
        <end position="849"/>
    </location>
</feature>
<dbReference type="Pfam" id="PF23247">
    <property type="entry name" value="LRR_RPS2"/>
    <property type="match status" value="1"/>
</dbReference>
<evidence type="ECO:0000259" key="5">
    <source>
        <dbReference type="Pfam" id="PF23598"/>
    </source>
</evidence>
<accession>A0A2H9ZU33</accession>
<dbReference type="STRING" id="1088818.A0A2H9ZU33"/>
<keyword evidence="1" id="KW-0677">Repeat</keyword>
<evidence type="ECO:0000256" key="2">
    <source>
        <dbReference type="ARBA" id="ARBA00022821"/>
    </source>
</evidence>
<feature type="domain" description="NB-ARC" evidence="3">
    <location>
        <begin position="11"/>
        <end position="179"/>
    </location>
</feature>
<feature type="domain" description="Disease resistance R13L4/SHOC-2-like LRR" evidence="5">
    <location>
        <begin position="507"/>
        <end position="699"/>
    </location>
</feature>
<reference evidence="6 7" key="1">
    <citation type="journal article" date="2017" name="Nature">
        <title>The Apostasia genome and the evolution of orchids.</title>
        <authorList>
            <person name="Zhang G.Q."/>
            <person name="Liu K.W."/>
            <person name="Li Z."/>
            <person name="Lohaus R."/>
            <person name="Hsiao Y.Y."/>
            <person name="Niu S.C."/>
            <person name="Wang J.Y."/>
            <person name="Lin Y.C."/>
            <person name="Xu Q."/>
            <person name="Chen L.J."/>
            <person name="Yoshida K."/>
            <person name="Fujiwara S."/>
            <person name="Wang Z.W."/>
            <person name="Zhang Y.Q."/>
            <person name="Mitsuda N."/>
            <person name="Wang M."/>
            <person name="Liu G.H."/>
            <person name="Pecoraro L."/>
            <person name="Huang H.X."/>
            <person name="Xiao X.J."/>
            <person name="Lin M."/>
            <person name="Wu X.Y."/>
            <person name="Wu W.L."/>
            <person name="Chen Y.Y."/>
            <person name="Chang S.B."/>
            <person name="Sakamoto S."/>
            <person name="Ohme-Takagi M."/>
            <person name="Yagi M."/>
            <person name="Zeng S.J."/>
            <person name="Shen C.Y."/>
            <person name="Yeh C.M."/>
            <person name="Luo Y.B."/>
            <person name="Tsai W.C."/>
            <person name="Van de Peer Y."/>
            <person name="Liu Z.J."/>
        </authorList>
    </citation>
    <scope>NUCLEOTIDE SEQUENCE [LARGE SCALE GENOMIC DNA]</scope>
    <source>
        <strain evidence="7">cv. Shenzhen</strain>
        <tissue evidence="6">Stem</tissue>
    </source>
</reference>
<evidence type="ECO:0000256" key="1">
    <source>
        <dbReference type="ARBA" id="ARBA00022737"/>
    </source>
</evidence>
<dbReference type="Gene3D" id="3.80.10.10">
    <property type="entry name" value="Ribonuclease Inhibitor"/>
    <property type="match status" value="2"/>
</dbReference>
<dbReference type="Pfam" id="PF23598">
    <property type="entry name" value="LRR_14"/>
    <property type="match status" value="1"/>
</dbReference>
<dbReference type="InterPro" id="IPR055414">
    <property type="entry name" value="LRR_R13L4/SHOC2-like"/>
</dbReference>
<dbReference type="InterPro" id="IPR057135">
    <property type="entry name" value="At4g27190-like_LRR"/>
</dbReference>
<keyword evidence="2" id="KW-0611">Plant defense</keyword>
<dbReference type="EMBL" id="KZ453894">
    <property type="protein sequence ID" value="PKA46793.1"/>
    <property type="molecule type" value="Genomic_DNA"/>
</dbReference>
<dbReference type="InterPro" id="IPR027417">
    <property type="entry name" value="P-loop_NTPase"/>
</dbReference>
<evidence type="ECO:0000259" key="4">
    <source>
        <dbReference type="Pfam" id="PF23247"/>
    </source>
</evidence>
<evidence type="ECO:0000313" key="6">
    <source>
        <dbReference type="EMBL" id="PKA46793.1"/>
    </source>
</evidence>
<dbReference type="OrthoDB" id="2021138at2759"/>
<proteinExistence type="predicted"/>
<dbReference type="InterPro" id="IPR042197">
    <property type="entry name" value="Apaf_helical"/>
</dbReference>
<evidence type="ECO:0000259" key="3">
    <source>
        <dbReference type="Pfam" id="PF00931"/>
    </source>
</evidence>
<dbReference type="PANTHER" id="PTHR23155">
    <property type="entry name" value="DISEASE RESISTANCE PROTEIN RP"/>
    <property type="match status" value="1"/>
</dbReference>
<dbReference type="GO" id="GO:0098542">
    <property type="term" value="P:defense response to other organism"/>
    <property type="evidence" value="ECO:0007669"/>
    <property type="project" value="TreeGrafter"/>
</dbReference>
<dbReference type="PRINTS" id="PR00364">
    <property type="entry name" value="DISEASERSIST"/>
</dbReference>
<evidence type="ECO:0000313" key="7">
    <source>
        <dbReference type="Proteomes" id="UP000236161"/>
    </source>
</evidence>
<dbReference type="InterPro" id="IPR044974">
    <property type="entry name" value="Disease_R_plants"/>
</dbReference>
<dbReference type="InterPro" id="IPR032675">
    <property type="entry name" value="LRR_dom_sf"/>
</dbReference>
<dbReference type="SUPFAM" id="SSF52058">
    <property type="entry name" value="L domain-like"/>
    <property type="match status" value="1"/>
</dbReference>
<dbReference type="GO" id="GO:0043531">
    <property type="term" value="F:ADP binding"/>
    <property type="evidence" value="ECO:0007669"/>
    <property type="project" value="InterPro"/>
</dbReference>
<gene>
    <name evidence="6" type="primary">RPS2</name>
    <name evidence="6" type="ORF">AXF42_Ash015687</name>
</gene>
<dbReference type="SUPFAM" id="SSF52540">
    <property type="entry name" value="P-loop containing nucleoside triphosphate hydrolases"/>
    <property type="match status" value="1"/>
</dbReference>
<dbReference type="InterPro" id="IPR002182">
    <property type="entry name" value="NB-ARC"/>
</dbReference>
<dbReference type="Gene3D" id="1.10.8.430">
    <property type="entry name" value="Helical domain of apoptotic protease-activating factors"/>
    <property type="match status" value="1"/>
</dbReference>
<dbReference type="AlphaFoldDB" id="A0A2H9ZU33"/>
<dbReference type="PANTHER" id="PTHR23155:SF1044">
    <property type="entry name" value="DISEASE RESISTANCE PROTEIN RPS2"/>
    <property type="match status" value="1"/>
</dbReference>
<sequence length="897" mass="101973">MEFKGPTVGLEQELRDVRQHIANPRVGIIGICGMAGIGKTTLLRKIYEEFDNEDSGFDIIILANSYGITFFQFDECRSIELIKQEPILDSIGVSRREMSLGLHNLLSGKRYLIMLDNVSKSLNIEELGIPHPTSNLGSKLLLSSRLHKICRAMNADRIVHVALLGQEEAWELFQMQVGNEVVSQPEITPVARGIAKACGGLPSLVTTLAAKSAELRSEIEWRNRLELVLRTAVDTMPAQGNDFATLESSFQALKTDQLRACFLYCYALLDASSVLMDDVIQYWVEQRIFGDSYDSVDGLTNEIIQVGQNLMQQLEEAGLLLRQSPLGSTASKVSMLEHAKQFALYKIKQQFLENNGYRQTNVGASMFPSFEISFQALNDDKSRDCFLYFSLFPIHMSDSIDTEQLIRYWIGEGFLSQTISFYTNKSELEQILRKMTGKGFRYIFDNIGREVVLLSNDFHRYTIVKSNNNGFLAAAGCGHSGAATTEKWEGMARVSLMHNHIKSLLHIPISITASLRTLILKGNIRLKYISNNMFLSKSLCLLDLSYTGIVEIPSIIGGMAALAHLDLSFTKIKSLPKEVRNLVNLKYLGLEGTSLLEDVPDKVFSELSNLIELNMYDSFGDWAVKENQSSQGSDKASLEELEGSKNLKVLGITISNSIAYEQCIKSRRIMNAMRRLVVKHYSHVQISMEFSYLRYLTICDCFDLEKLVIRSDGQYKENFKYEISLQVLRLVGLYKARIVWSEVGLAGWYDSVRDLTIGFCHELTDISWVSYMKNIQHLNIFSCKKLEQLIKYAKKANIFFDPEVTYFDELKTLRLRKLPQLTSIICLDDPKFPALRSVKVLECPQLRKLPLENHVQRAITQSQNIELTIMGKREWWEDLDWMDEQVKIVLDVHFQAE</sequence>
<dbReference type="Proteomes" id="UP000236161">
    <property type="component" value="Unassembled WGS sequence"/>
</dbReference>
<organism evidence="6 7">
    <name type="scientific">Apostasia shenzhenica</name>
    <dbReference type="NCBI Taxonomy" id="1088818"/>
    <lineage>
        <taxon>Eukaryota</taxon>
        <taxon>Viridiplantae</taxon>
        <taxon>Streptophyta</taxon>
        <taxon>Embryophyta</taxon>
        <taxon>Tracheophyta</taxon>
        <taxon>Spermatophyta</taxon>
        <taxon>Magnoliopsida</taxon>
        <taxon>Liliopsida</taxon>
        <taxon>Asparagales</taxon>
        <taxon>Orchidaceae</taxon>
        <taxon>Apostasioideae</taxon>
        <taxon>Apostasia</taxon>
    </lineage>
</organism>
<name>A0A2H9ZU33_9ASPA</name>
<dbReference type="Gene3D" id="3.40.50.300">
    <property type="entry name" value="P-loop containing nucleotide triphosphate hydrolases"/>
    <property type="match status" value="1"/>
</dbReference>
<dbReference type="Pfam" id="PF00931">
    <property type="entry name" value="NB-ARC"/>
    <property type="match status" value="1"/>
</dbReference>